<keyword evidence="2" id="KW-1185">Reference proteome</keyword>
<protein>
    <submittedName>
        <fullName evidence="1">Uncharacterized protein</fullName>
    </submittedName>
</protein>
<proteinExistence type="predicted"/>
<dbReference type="EMBL" id="LIAE01008027">
    <property type="protein sequence ID" value="PAV75841.1"/>
    <property type="molecule type" value="Genomic_DNA"/>
</dbReference>
<evidence type="ECO:0000313" key="2">
    <source>
        <dbReference type="Proteomes" id="UP000218231"/>
    </source>
</evidence>
<organism evidence="1 2">
    <name type="scientific">Diploscapter pachys</name>
    <dbReference type="NCBI Taxonomy" id="2018661"/>
    <lineage>
        <taxon>Eukaryota</taxon>
        <taxon>Metazoa</taxon>
        <taxon>Ecdysozoa</taxon>
        <taxon>Nematoda</taxon>
        <taxon>Chromadorea</taxon>
        <taxon>Rhabditida</taxon>
        <taxon>Rhabditina</taxon>
        <taxon>Rhabditomorpha</taxon>
        <taxon>Rhabditoidea</taxon>
        <taxon>Rhabditidae</taxon>
        <taxon>Diploscapter</taxon>
    </lineage>
</organism>
<dbReference type="AlphaFoldDB" id="A0A2A2KPD4"/>
<sequence length="112" mass="12594">MGAGQFWGQQVVAAVKSFLLAVDSSQQGNSMKREFLQREGQWPPFDWQQQLLSPLTVEVIAKIMNQLESKAKITTVFCLSKDSFVLDSKFLLNSSKSASCPLITSFRLRFSD</sequence>
<name>A0A2A2KPD4_9BILA</name>
<comment type="caution">
    <text evidence="1">The sequence shown here is derived from an EMBL/GenBank/DDBJ whole genome shotgun (WGS) entry which is preliminary data.</text>
</comment>
<gene>
    <name evidence="1" type="ORF">WR25_14139</name>
</gene>
<accession>A0A2A2KPD4</accession>
<reference evidence="1 2" key="1">
    <citation type="journal article" date="2017" name="Curr. Biol.">
        <title>Genome architecture and evolution of a unichromosomal asexual nematode.</title>
        <authorList>
            <person name="Fradin H."/>
            <person name="Zegar C."/>
            <person name="Gutwein M."/>
            <person name="Lucas J."/>
            <person name="Kovtun M."/>
            <person name="Corcoran D."/>
            <person name="Baugh L.R."/>
            <person name="Kiontke K."/>
            <person name="Gunsalus K."/>
            <person name="Fitch D.H."/>
            <person name="Piano F."/>
        </authorList>
    </citation>
    <scope>NUCLEOTIDE SEQUENCE [LARGE SCALE GENOMIC DNA]</scope>
    <source>
        <strain evidence="1">PF1309</strain>
    </source>
</reference>
<evidence type="ECO:0000313" key="1">
    <source>
        <dbReference type="EMBL" id="PAV75841.1"/>
    </source>
</evidence>
<dbReference type="Proteomes" id="UP000218231">
    <property type="component" value="Unassembled WGS sequence"/>
</dbReference>